<dbReference type="InterPro" id="IPR019137">
    <property type="entry name" value="Nck-associated_protein-1"/>
</dbReference>
<dbReference type="AlphaFoldDB" id="A0A183J2C9"/>
<evidence type="ECO:0000313" key="3">
    <source>
        <dbReference type="Proteomes" id="UP000270296"/>
    </source>
</evidence>
<dbReference type="GO" id="GO:0030031">
    <property type="term" value="P:cell projection assembly"/>
    <property type="evidence" value="ECO:0007669"/>
    <property type="project" value="TreeGrafter"/>
</dbReference>
<dbReference type="Proteomes" id="UP000270296">
    <property type="component" value="Unassembled WGS sequence"/>
</dbReference>
<reference evidence="4" key="1">
    <citation type="submission" date="2016-06" db="UniProtKB">
        <authorList>
            <consortium name="WormBaseParasite"/>
        </authorList>
    </citation>
    <scope>IDENTIFICATION</scope>
</reference>
<proteinExistence type="inferred from homology"/>
<dbReference type="OrthoDB" id="548214at2759"/>
<gene>
    <name evidence="2" type="ORF">SBAD_LOCUS10027</name>
</gene>
<accession>A0A183J2C9</accession>
<protein>
    <submittedName>
        <fullName evidence="4">Transport and Golgi organization protein 6 homolog</fullName>
    </submittedName>
</protein>
<comment type="similarity">
    <text evidence="1">Belongs to the HEM-1/HEM-2 family.</text>
</comment>
<name>A0A183J2C9_9BILA</name>
<keyword evidence="3" id="KW-1185">Reference proteome</keyword>
<dbReference type="EMBL" id="UZAM01013504">
    <property type="protein sequence ID" value="VDP28267.1"/>
    <property type="molecule type" value="Genomic_DNA"/>
</dbReference>
<evidence type="ECO:0000256" key="1">
    <source>
        <dbReference type="ARBA" id="ARBA00037947"/>
    </source>
</evidence>
<sequence>MLHFALTQTCHSIDYYDEIAVWGYIFYPRTYLIVEMENFINSELRNFSVYEQEKLIIRPSRLLQKVFIYIDVLESLSRYITIDVPRIIRTVLLQQSQMIDASGAETYTCHYINWYLEYFLHKLSMCKITCCPYEKSFIMSQCTNDMAPVFNPQEYADYTELRALVSLLGPYGVLHFKKRLASALAEILMFVLPNTDDICFEHFQNLALQFREVLRAVKCDFKNADKCKQLLTCYTIDCELCELTMHLKDFRLDPNEVKNKQVDICTNVLQRMCIIGEVIYFKALLQEALLEMLANESPVLIECVEDIKRETPCDHPDIMFHVILPDRIFQAIYEMCSATGMNCPVDTDVLAVAEKETQDVGEEDRLLNALTMTLMACSLVKIAAPDADTKTMLPGIYRNNYICVAKAVNTIVNVLFCKLGQSEIRKSLEEFLTTAISCTYNIREIAGPVAQKNPDVIYAILDQGVELNSTKPTGLAFKPRSGSLIALLRLINEYYPVGRKNDTTRCACHFYILHFVHFAFYKYGTRSR</sequence>
<evidence type="ECO:0000313" key="4">
    <source>
        <dbReference type="WBParaSite" id="SBAD_0001038301-mRNA-1"/>
    </source>
</evidence>
<dbReference type="PANTHER" id="PTHR12093:SF10">
    <property type="entry name" value="MEMBRANE-ASSOCIATED PROTEIN HEM"/>
    <property type="match status" value="1"/>
</dbReference>
<dbReference type="Pfam" id="PF09735">
    <property type="entry name" value="Nckap1"/>
    <property type="match status" value="1"/>
</dbReference>
<dbReference type="WBParaSite" id="SBAD_0001038301-mRNA-1">
    <property type="protein sequence ID" value="SBAD_0001038301-mRNA-1"/>
    <property type="gene ID" value="SBAD_0001038301"/>
</dbReference>
<dbReference type="PANTHER" id="PTHR12093">
    <property type="entry name" value="NCK-ASSOCIATED PROTEIN 1"/>
    <property type="match status" value="1"/>
</dbReference>
<dbReference type="GO" id="GO:0016477">
    <property type="term" value="P:cell migration"/>
    <property type="evidence" value="ECO:0007669"/>
    <property type="project" value="TreeGrafter"/>
</dbReference>
<dbReference type="GO" id="GO:0030866">
    <property type="term" value="P:cortical actin cytoskeleton organization"/>
    <property type="evidence" value="ECO:0007669"/>
    <property type="project" value="TreeGrafter"/>
</dbReference>
<evidence type="ECO:0000313" key="2">
    <source>
        <dbReference type="EMBL" id="VDP28267.1"/>
    </source>
</evidence>
<dbReference type="GO" id="GO:0048812">
    <property type="term" value="P:neuron projection morphogenesis"/>
    <property type="evidence" value="ECO:0007669"/>
    <property type="project" value="TreeGrafter"/>
</dbReference>
<reference evidence="2 3" key="2">
    <citation type="submission" date="2018-11" db="EMBL/GenBank/DDBJ databases">
        <authorList>
            <consortium name="Pathogen Informatics"/>
        </authorList>
    </citation>
    <scope>NUCLEOTIDE SEQUENCE [LARGE SCALE GENOMIC DNA]</scope>
</reference>
<dbReference type="GO" id="GO:0031209">
    <property type="term" value="C:SCAR complex"/>
    <property type="evidence" value="ECO:0007669"/>
    <property type="project" value="TreeGrafter"/>
</dbReference>
<organism evidence="4">
    <name type="scientific">Soboliphyme baturini</name>
    <dbReference type="NCBI Taxonomy" id="241478"/>
    <lineage>
        <taxon>Eukaryota</taxon>
        <taxon>Metazoa</taxon>
        <taxon>Ecdysozoa</taxon>
        <taxon>Nematoda</taxon>
        <taxon>Enoplea</taxon>
        <taxon>Dorylaimia</taxon>
        <taxon>Dioctophymatida</taxon>
        <taxon>Dioctophymatoidea</taxon>
        <taxon>Soboliphymatidae</taxon>
        <taxon>Soboliphyme</taxon>
    </lineage>
</organism>